<evidence type="ECO:0000256" key="3">
    <source>
        <dbReference type="ARBA" id="ARBA00011738"/>
    </source>
</evidence>
<keyword evidence="13" id="KW-0472">Membrane</keyword>
<sequence length="1139" mass="128783">MTVIVCKGLIIGVVMMKVKRHLHHSTATPGSVTVMEGSRQIQQELCGESIQRFIKHPGSQLLPTEEAPHLREGEPQVLRNALVSRCLPSSQHLQAGGAFWECNKQGHPKPDPALFLNNRTLALFQRGLPQSIPCLPVAKLKTEKSHPTSQAGKRLRDTLDFVSNLALVAWTATRYHTGAPSTNPMNPDTPVRDAPFPVWSDRADSKSLFCGVLRCGLQEARALVCARPPPPPALAGGGGSGFYVSRAVPLLLAGLAAALLLALAPDALSASALRFTGRVNITVRCTTATARLLLHSLFLDCESAEVRGPLSPDAGDATAGRVSVVEMWFAVDMQYLVLELGEALQPGSLYELQLSFSGPVSQDTREGLFLNLYTDQGERRALLASHMEPTFARNVFPCFDEPALKATFNITVIHHPRYVALSNMPKLSQSEKEDVNGSKWTVTTFHTTPHMPTYLAAFVICDYEHIGRIERGKEIRIWARKDAIADGNADFALNITGPIFSFLEDLFNISYPLPKTDIIALPTFDNRAMENWGLLIFDESLLLLQPNDKLTEKKIMISYIVSHEIGHQWFGNLVTMNWWNNIWLNEGFASYFEFGIINHFNPKLPMNEIFFSNILHGVLREDHALVSRAVSMKVESFTETNEIDELFDLITYNKGASLARMLSSFLNEKIFISALKSYLETFSYSNAEQDDLWRHFQMAIDDQSKILLPATVKSIMDSWTHQSGFPVITLNVSTGVMKQEPFYLGKVKNQTLLTHNDTWIIPILWMKNGTTQSLVWLDKSSKVFPEMQISDSDHDWVILNLNMTGYYRVNYDKLGWKKLNQQLEKDHKAIPVIHRLQLVDDAFSLSKNDYIEIETALDLTKYLAEEDEIIVWHAVLMNLVTRDLVSDGNNHDIYPLLKKYLLKRLISIWNTYSTMIRENVTALQEDYLALISLDKVFGTACLLGLEDCLQLSRELFRNWMNHPENEIPNPIKNVILCYGIALGNDKEWDFLLKIYNNNTEEEERIQLAYAMSCSKDPRILNRYMDYAITVSPFTFNETNVIEAVAASEVGRYVAKDFLINNWQAVSKRYGTQSLVTLLYVIGRTISTDLQISELQQFCSNMLEEHQRLTVQAKLQTIKNENLKNKERSARIAAWLRKNT</sequence>
<keyword evidence="10" id="KW-0735">Signal-anchor</keyword>
<dbReference type="CTD" id="206338"/>
<dbReference type="PRINTS" id="PR00756">
    <property type="entry name" value="ALADIPTASE"/>
</dbReference>
<keyword evidence="9 18" id="KW-0862">Zinc</keyword>
<dbReference type="Proteomes" id="UP000515208">
    <property type="component" value="Unplaced"/>
</dbReference>
<evidence type="ECO:0000256" key="9">
    <source>
        <dbReference type="ARBA" id="ARBA00022833"/>
    </source>
</evidence>
<organism evidence="23 24">
    <name type="scientific">Bison bison bison</name>
    <name type="common">North American plains bison</name>
    <dbReference type="NCBI Taxonomy" id="43346"/>
    <lineage>
        <taxon>Eukaryota</taxon>
        <taxon>Metazoa</taxon>
        <taxon>Chordata</taxon>
        <taxon>Craniata</taxon>
        <taxon>Vertebrata</taxon>
        <taxon>Euteleostomi</taxon>
        <taxon>Mammalia</taxon>
        <taxon>Eutheria</taxon>
        <taxon>Laurasiatheria</taxon>
        <taxon>Artiodactyla</taxon>
        <taxon>Ruminantia</taxon>
        <taxon>Pecora</taxon>
        <taxon>Bovidae</taxon>
        <taxon>Bovinae</taxon>
        <taxon>Bison</taxon>
    </lineage>
</organism>
<dbReference type="GO" id="GO:0070006">
    <property type="term" value="F:metalloaminopeptidase activity"/>
    <property type="evidence" value="ECO:0007669"/>
    <property type="project" value="TreeGrafter"/>
</dbReference>
<dbReference type="SUPFAM" id="SSF63737">
    <property type="entry name" value="Leukotriene A4 hydrolase N-terminal domain"/>
    <property type="match status" value="1"/>
</dbReference>
<dbReference type="GO" id="GO:0016020">
    <property type="term" value="C:membrane"/>
    <property type="evidence" value="ECO:0007669"/>
    <property type="project" value="UniProtKB-SubCell"/>
</dbReference>
<name>A0A6P3J1F4_BISBB</name>
<evidence type="ECO:0000256" key="4">
    <source>
        <dbReference type="ARBA" id="ARBA00022438"/>
    </source>
</evidence>
<feature type="site" description="Transition state stabilizer" evidence="19">
    <location>
        <position position="652"/>
    </location>
</feature>
<evidence type="ECO:0000256" key="10">
    <source>
        <dbReference type="ARBA" id="ARBA00022968"/>
    </source>
</evidence>
<feature type="binding site" evidence="18">
    <location>
        <position position="586"/>
    </location>
    <ligand>
        <name>Zn(2+)</name>
        <dbReference type="ChEBI" id="CHEBI:29105"/>
        <note>catalytic</note>
    </ligand>
</feature>
<proteinExistence type="inferred from homology"/>
<keyword evidence="5" id="KW-0645">Protease</keyword>
<dbReference type="InterPro" id="IPR042097">
    <property type="entry name" value="Aminopeptidase_N-like_N_sf"/>
</dbReference>
<gene>
    <name evidence="24" type="primary">LOC105004483</name>
</gene>
<dbReference type="GeneID" id="105004483"/>
<feature type="binding site" evidence="18">
    <location>
        <position position="563"/>
    </location>
    <ligand>
        <name>Zn(2+)</name>
        <dbReference type="ChEBI" id="CHEBI:29105"/>
        <note>catalytic</note>
    </ligand>
</feature>
<dbReference type="FunFam" id="2.60.40.1910:FF:000005">
    <property type="entry name" value="Aminopeptidase"/>
    <property type="match status" value="1"/>
</dbReference>
<dbReference type="Gene3D" id="1.25.50.20">
    <property type="match status" value="1"/>
</dbReference>
<evidence type="ECO:0000256" key="11">
    <source>
        <dbReference type="ARBA" id="ARBA00022989"/>
    </source>
</evidence>
<dbReference type="FunFam" id="1.25.50.20:FF:000006">
    <property type="entry name" value="Aminopeptidase"/>
    <property type="match status" value="1"/>
</dbReference>
<dbReference type="GO" id="GO:0005737">
    <property type="term" value="C:cytoplasm"/>
    <property type="evidence" value="ECO:0007669"/>
    <property type="project" value="TreeGrafter"/>
</dbReference>
<comment type="cofactor">
    <cofactor evidence="18">
        <name>Zn(2+)</name>
        <dbReference type="ChEBI" id="CHEBI:29105"/>
    </cofactor>
    <text evidence="18">Binds 1 zinc ion per subunit.</text>
</comment>
<reference evidence="24" key="1">
    <citation type="submission" date="2025-08" db="UniProtKB">
        <authorList>
            <consortium name="RefSeq"/>
        </authorList>
    </citation>
    <scope>IDENTIFICATION</scope>
    <source>
        <tissue evidence="24">Blood</tissue>
    </source>
</reference>
<dbReference type="Pfam" id="PF11838">
    <property type="entry name" value="ERAP1_C"/>
    <property type="match status" value="1"/>
</dbReference>
<evidence type="ECO:0000259" key="21">
    <source>
        <dbReference type="Pfam" id="PF11838"/>
    </source>
</evidence>
<evidence type="ECO:0000256" key="1">
    <source>
        <dbReference type="ARBA" id="ARBA00004606"/>
    </source>
</evidence>
<evidence type="ECO:0000256" key="13">
    <source>
        <dbReference type="ARBA" id="ARBA00023136"/>
    </source>
</evidence>
<dbReference type="GO" id="GO:0042277">
    <property type="term" value="F:peptide binding"/>
    <property type="evidence" value="ECO:0007669"/>
    <property type="project" value="TreeGrafter"/>
</dbReference>
<feature type="domain" description="Peptidase M1 membrane alanine aminopeptidase" evidence="20">
    <location>
        <begin position="491"/>
        <end position="719"/>
    </location>
</feature>
<dbReference type="CDD" id="cd09601">
    <property type="entry name" value="M1_APN-Q_like"/>
    <property type="match status" value="1"/>
</dbReference>
<dbReference type="GO" id="GO:0005615">
    <property type="term" value="C:extracellular space"/>
    <property type="evidence" value="ECO:0007669"/>
    <property type="project" value="TreeGrafter"/>
</dbReference>
<evidence type="ECO:0000259" key="22">
    <source>
        <dbReference type="Pfam" id="PF17900"/>
    </source>
</evidence>
<keyword evidence="14" id="KW-0325">Glycoprotein</keyword>
<comment type="subunit">
    <text evidence="3">Homodimer.</text>
</comment>
<comment type="similarity">
    <text evidence="2">Belongs to the peptidase M1 family.</text>
</comment>
<evidence type="ECO:0000256" key="7">
    <source>
        <dbReference type="ARBA" id="ARBA00022723"/>
    </source>
</evidence>
<dbReference type="InterPro" id="IPR027268">
    <property type="entry name" value="Peptidase_M4/M1_CTD_sf"/>
</dbReference>
<keyword evidence="11" id="KW-1133">Transmembrane helix</keyword>
<feature type="active site" description="Proton acceptor" evidence="17">
    <location>
        <position position="564"/>
    </location>
</feature>
<evidence type="ECO:0000256" key="18">
    <source>
        <dbReference type="PIRSR" id="PIRSR634016-3"/>
    </source>
</evidence>
<dbReference type="GO" id="GO:0006508">
    <property type="term" value="P:proteolysis"/>
    <property type="evidence" value="ECO:0007669"/>
    <property type="project" value="UniProtKB-KW"/>
</dbReference>
<dbReference type="GO" id="GO:0043171">
    <property type="term" value="P:peptide catabolic process"/>
    <property type="evidence" value="ECO:0007669"/>
    <property type="project" value="TreeGrafter"/>
</dbReference>
<dbReference type="InterPro" id="IPR014782">
    <property type="entry name" value="Peptidase_M1_dom"/>
</dbReference>
<dbReference type="FunFam" id="2.60.40.1730:FF:000001">
    <property type="entry name" value="Leucyl-cystinyl aminopeptidase"/>
    <property type="match status" value="1"/>
</dbReference>
<dbReference type="OrthoDB" id="510539at2759"/>
<dbReference type="GO" id="GO:0008270">
    <property type="term" value="F:zinc ion binding"/>
    <property type="evidence" value="ECO:0007669"/>
    <property type="project" value="InterPro"/>
</dbReference>
<feature type="binding site" evidence="18">
    <location>
        <position position="567"/>
    </location>
    <ligand>
        <name>Zn(2+)</name>
        <dbReference type="ChEBI" id="CHEBI:29105"/>
        <note>catalytic</note>
    </ligand>
</feature>
<dbReference type="Gene3D" id="2.60.40.1910">
    <property type="match status" value="1"/>
</dbReference>
<dbReference type="InterPro" id="IPR045357">
    <property type="entry name" value="Aminopeptidase_N-like_N"/>
</dbReference>
<keyword evidence="12" id="KW-0482">Metalloprotease</keyword>
<evidence type="ECO:0000313" key="24">
    <source>
        <dbReference type="RefSeq" id="XP_010860406.1"/>
    </source>
</evidence>
<dbReference type="InterPro" id="IPR050344">
    <property type="entry name" value="Peptidase_M1_aminopeptidases"/>
</dbReference>
<dbReference type="Pfam" id="PF17900">
    <property type="entry name" value="Peptidase_M1_N"/>
    <property type="match status" value="1"/>
</dbReference>
<evidence type="ECO:0000259" key="20">
    <source>
        <dbReference type="Pfam" id="PF01433"/>
    </source>
</evidence>
<keyword evidence="7 18" id="KW-0479">Metal-binding</keyword>
<evidence type="ECO:0000256" key="16">
    <source>
        <dbReference type="ARBA" id="ARBA00077228"/>
    </source>
</evidence>
<evidence type="ECO:0000256" key="14">
    <source>
        <dbReference type="ARBA" id="ARBA00023180"/>
    </source>
</evidence>
<dbReference type="Gene3D" id="1.10.390.10">
    <property type="entry name" value="Neutral Protease Domain 2"/>
    <property type="match status" value="1"/>
</dbReference>
<evidence type="ECO:0000256" key="8">
    <source>
        <dbReference type="ARBA" id="ARBA00022801"/>
    </source>
</evidence>
<dbReference type="PANTHER" id="PTHR11533:SF31">
    <property type="entry name" value="AMINOPEPTIDASE Q"/>
    <property type="match status" value="1"/>
</dbReference>
<evidence type="ECO:0000256" key="19">
    <source>
        <dbReference type="PIRSR" id="PIRSR634016-4"/>
    </source>
</evidence>
<dbReference type="InterPro" id="IPR001930">
    <property type="entry name" value="Peptidase_M1"/>
</dbReference>
<dbReference type="InterPro" id="IPR034016">
    <property type="entry name" value="M1_APN-typ"/>
</dbReference>
<comment type="subcellular location">
    <subcellularLocation>
        <location evidence="1">Membrane</location>
        <topology evidence="1">Single-pass type II membrane protein</topology>
    </subcellularLocation>
</comment>
<evidence type="ECO:0000256" key="6">
    <source>
        <dbReference type="ARBA" id="ARBA00022692"/>
    </source>
</evidence>
<accession>A0A6P3J1F4</accession>
<keyword evidence="6" id="KW-0812">Transmembrane</keyword>
<dbReference type="RefSeq" id="XP_010860406.1">
    <property type="nucleotide sequence ID" value="XM_010862104.1"/>
</dbReference>
<keyword evidence="23" id="KW-1185">Reference proteome</keyword>
<dbReference type="InterPro" id="IPR024571">
    <property type="entry name" value="ERAP1-like_C_dom"/>
</dbReference>
<keyword evidence="8" id="KW-0378">Hydrolase</keyword>
<dbReference type="FunFam" id="1.10.390.10:FF:000015">
    <property type="entry name" value="Aminopeptidase"/>
    <property type="match status" value="1"/>
</dbReference>
<dbReference type="SUPFAM" id="SSF55486">
    <property type="entry name" value="Metalloproteases ('zincins'), catalytic domain"/>
    <property type="match status" value="1"/>
</dbReference>
<evidence type="ECO:0000256" key="15">
    <source>
        <dbReference type="ARBA" id="ARBA00072077"/>
    </source>
</evidence>
<evidence type="ECO:0000256" key="12">
    <source>
        <dbReference type="ARBA" id="ARBA00023049"/>
    </source>
</evidence>
<evidence type="ECO:0000256" key="2">
    <source>
        <dbReference type="ARBA" id="ARBA00010136"/>
    </source>
</evidence>
<evidence type="ECO:0000256" key="17">
    <source>
        <dbReference type="PIRSR" id="PIRSR634016-1"/>
    </source>
</evidence>
<dbReference type="AlphaFoldDB" id="A0A6P3J1F4"/>
<evidence type="ECO:0000313" key="23">
    <source>
        <dbReference type="Proteomes" id="UP000515208"/>
    </source>
</evidence>
<dbReference type="PANTHER" id="PTHR11533">
    <property type="entry name" value="PROTEASE M1 ZINC METALLOPROTEASE"/>
    <property type="match status" value="1"/>
</dbReference>
<evidence type="ECO:0000256" key="5">
    <source>
        <dbReference type="ARBA" id="ARBA00022670"/>
    </source>
</evidence>
<protein>
    <recommendedName>
        <fullName evidence="15">Aminopeptidase Q</fullName>
    </recommendedName>
    <alternativeName>
        <fullName evidence="16">Laeverin</fullName>
    </alternativeName>
</protein>
<feature type="domain" description="Aminopeptidase N-like N-terminal" evidence="22">
    <location>
        <begin position="272"/>
        <end position="455"/>
    </location>
</feature>
<dbReference type="Pfam" id="PF01433">
    <property type="entry name" value="Peptidase_M1"/>
    <property type="match status" value="1"/>
</dbReference>
<dbReference type="KEGG" id="bbis:105004483"/>
<keyword evidence="4 24" id="KW-0031">Aminopeptidase</keyword>
<feature type="domain" description="ERAP1-like C-terminal" evidence="21">
    <location>
        <begin position="796"/>
        <end position="1118"/>
    </location>
</feature>
<dbReference type="Gene3D" id="2.60.40.1730">
    <property type="entry name" value="tricorn interacting facor f3 domain"/>
    <property type="match status" value="1"/>
</dbReference>